<evidence type="ECO:0000313" key="1">
    <source>
        <dbReference type="EMBL" id="KAI3807492.1"/>
    </source>
</evidence>
<comment type="caution">
    <text evidence="1">The sequence shown here is derived from an EMBL/GenBank/DDBJ whole genome shotgun (WGS) entry which is preliminary data.</text>
</comment>
<keyword evidence="2" id="KW-1185">Reference proteome</keyword>
<sequence>MDGDRRMIFNGGASQVPLKPRRQVVEDAPPRFNGRSFRDVLAKDTPLSREDKVILIPGDINACSDLYRRALVGRSADFTSFRSLNYSLRDVGFAYLDIHYIGGISVLLSFGSAEDAKVVEDESSFGDSTIRKNANKLDGTLRSHSLDPGPTVQDLSFFLHAKVRPRKRPRKDDPFDLDSLLGIDHAQEISPNQEQFQLINADPVLPSATLDLNAFPPTVI</sequence>
<dbReference type="EMBL" id="CM042025">
    <property type="protein sequence ID" value="KAI3807492.1"/>
    <property type="molecule type" value="Genomic_DNA"/>
</dbReference>
<dbReference type="Proteomes" id="UP001056120">
    <property type="component" value="Linkage Group LG08"/>
</dbReference>
<reference evidence="1 2" key="2">
    <citation type="journal article" date="2022" name="Mol. Ecol. Resour.">
        <title>The genomes of chicory, endive, great burdock and yacon provide insights into Asteraceae paleo-polyploidization history and plant inulin production.</title>
        <authorList>
            <person name="Fan W."/>
            <person name="Wang S."/>
            <person name="Wang H."/>
            <person name="Wang A."/>
            <person name="Jiang F."/>
            <person name="Liu H."/>
            <person name="Zhao H."/>
            <person name="Xu D."/>
            <person name="Zhang Y."/>
        </authorList>
    </citation>
    <scope>NUCLEOTIDE SEQUENCE [LARGE SCALE GENOMIC DNA]</scope>
    <source>
        <strain evidence="2">cv. Yunnan</strain>
        <tissue evidence="1">Leaves</tissue>
    </source>
</reference>
<evidence type="ECO:0000313" key="2">
    <source>
        <dbReference type="Proteomes" id="UP001056120"/>
    </source>
</evidence>
<gene>
    <name evidence="1" type="ORF">L1987_23422</name>
</gene>
<accession>A0ACB9IK82</accession>
<protein>
    <submittedName>
        <fullName evidence="1">Uncharacterized protein</fullName>
    </submittedName>
</protein>
<reference evidence="2" key="1">
    <citation type="journal article" date="2022" name="Mol. Ecol. Resour.">
        <title>The genomes of chicory, endive, great burdock and yacon provide insights into Asteraceae palaeo-polyploidization history and plant inulin production.</title>
        <authorList>
            <person name="Fan W."/>
            <person name="Wang S."/>
            <person name="Wang H."/>
            <person name="Wang A."/>
            <person name="Jiang F."/>
            <person name="Liu H."/>
            <person name="Zhao H."/>
            <person name="Xu D."/>
            <person name="Zhang Y."/>
        </authorList>
    </citation>
    <scope>NUCLEOTIDE SEQUENCE [LARGE SCALE GENOMIC DNA]</scope>
    <source>
        <strain evidence="2">cv. Yunnan</strain>
    </source>
</reference>
<organism evidence="1 2">
    <name type="scientific">Smallanthus sonchifolius</name>
    <dbReference type="NCBI Taxonomy" id="185202"/>
    <lineage>
        <taxon>Eukaryota</taxon>
        <taxon>Viridiplantae</taxon>
        <taxon>Streptophyta</taxon>
        <taxon>Embryophyta</taxon>
        <taxon>Tracheophyta</taxon>
        <taxon>Spermatophyta</taxon>
        <taxon>Magnoliopsida</taxon>
        <taxon>eudicotyledons</taxon>
        <taxon>Gunneridae</taxon>
        <taxon>Pentapetalae</taxon>
        <taxon>asterids</taxon>
        <taxon>campanulids</taxon>
        <taxon>Asterales</taxon>
        <taxon>Asteraceae</taxon>
        <taxon>Asteroideae</taxon>
        <taxon>Heliantheae alliance</taxon>
        <taxon>Millerieae</taxon>
        <taxon>Smallanthus</taxon>
    </lineage>
</organism>
<name>A0ACB9IK82_9ASTR</name>
<proteinExistence type="predicted"/>